<sequence length="346" mass="37664">MKNLRAGRLVSLRQRMLGWIAAGVALALVAALAWHYTRPSVAVVAPLPLTLGLPTQAASGAFFVAEQRQLFSRHGLVLQTQRYPLGKQALAAVIEGRADMAVVADTPYVLAVAKGNQIAVVSTVFGSRKTAALLVRVDHGVRSAADLRGRRIGTVFGTNAQYFLDKLLEHHGVGASEVHIVDYAPAGLLTALRDGEVDAITTWQPELARLQQALGTKVAALFEQDLFVYRFLLVGKVGFVDSHPQEVQRLLAALADSHQYMIDQPLEARQTVAAAIGLPPQLVASFFEPVDYGPSLDQSLLLALDDQTRWAQQRQIINNRAMPNYLDYLRPQALQAVLPSAISIIR</sequence>
<dbReference type="PANTHER" id="PTHR30024">
    <property type="entry name" value="ALIPHATIC SULFONATES-BINDING PROTEIN-RELATED"/>
    <property type="match status" value="1"/>
</dbReference>
<dbReference type="Proteomes" id="UP000199470">
    <property type="component" value="Unassembled WGS sequence"/>
</dbReference>
<dbReference type="STRING" id="758825.SAMN02982985_01953"/>
<dbReference type="CDD" id="cd01008">
    <property type="entry name" value="PBP2_NrtA_SsuA_CpmA_like"/>
    <property type="match status" value="1"/>
</dbReference>
<dbReference type="SMART" id="SM00062">
    <property type="entry name" value="PBPb"/>
    <property type="match status" value="1"/>
</dbReference>
<dbReference type="GO" id="GO:0042597">
    <property type="term" value="C:periplasmic space"/>
    <property type="evidence" value="ECO:0007669"/>
    <property type="project" value="UniProtKB-SubCell"/>
</dbReference>
<comment type="subcellular location">
    <subcellularLocation>
        <location evidence="1">Periplasm</location>
    </subcellularLocation>
</comment>
<dbReference type="RefSeq" id="WP_245774187.1">
    <property type="nucleotide sequence ID" value="NZ_FOTW01000009.1"/>
</dbReference>
<protein>
    <submittedName>
        <fullName evidence="5">NitT/TauT family transport system substrate-binding protein</fullName>
    </submittedName>
</protein>
<organism evidence="5 6">
    <name type="scientific">Rugamonas rubra</name>
    <dbReference type="NCBI Taxonomy" id="758825"/>
    <lineage>
        <taxon>Bacteria</taxon>
        <taxon>Pseudomonadati</taxon>
        <taxon>Pseudomonadota</taxon>
        <taxon>Betaproteobacteria</taxon>
        <taxon>Burkholderiales</taxon>
        <taxon>Oxalobacteraceae</taxon>
        <taxon>Telluria group</taxon>
        <taxon>Rugamonas</taxon>
    </lineage>
</organism>
<proteinExistence type="inferred from homology"/>
<keyword evidence="6" id="KW-1185">Reference proteome</keyword>
<name>A0A1I4LH47_9BURK</name>
<dbReference type="SUPFAM" id="SSF53850">
    <property type="entry name" value="Periplasmic binding protein-like II"/>
    <property type="match status" value="1"/>
</dbReference>
<dbReference type="AlphaFoldDB" id="A0A1I4LH47"/>
<keyword evidence="3" id="KW-0732">Signal</keyword>
<comment type="similarity">
    <text evidence="2">Belongs to the bacterial solute-binding protein SsuA/TauA family.</text>
</comment>
<evidence type="ECO:0000256" key="3">
    <source>
        <dbReference type="ARBA" id="ARBA00022729"/>
    </source>
</evidence>
<dbReference type="EMBL" id="FOTW01000009">
    <property type="protein sequence ID" value="SFL90292.1"/>
    <property type="molecule type" value="Genomic_DNA"/>
</dbReference>
<dbReference type="Pfam" id="PF09084">
    <property type="entry name" value="NMT1"/>
    <property type="match status" value="1"/>
</dbReference>
<feature type="domain" description="Solute-binding protein family 3/N-terminal" evidence="4">
    <location>
        <begin position="48"/>
        <end position="265"/>
    </location>
</feature>
<evidence type="ECO:0000313" key="5">
    <source>
        <dbReference type="EMBL" id="SFL90292.1"/>
    </source>
</evidence>
<dbReference type="InterPro" id="IPR001638">
    <property type="entry name" value="Solute-binding_3/MltF_N"/>
</dbReference>
<reference evidence="5 6" key="1">
    <citation type="submission" date="2016-10" db="EMBL/GenBank/DDBJ databases">
        <authorList>
            <person name="de Groot N.N."/>
        </authorList>
    </citation>
    <scope>NUCLEOTIDE SEQUENCE [LARGE SCALE GENOMIC DNA]</scope>
    <source>
        <strain evidence="5 6">ATCC 43154</strain>
    </source>
</reference>
<accession>A0A1I4LH47</accession>
<evidence type="ECO:0000313" key="6">
    <source>
        <dbReference type="Proteomes" id="UP000199470"/>
    </source>
</evidence>
<dbReference type="Gene3D" id="3.40.190.10">
    <property type="entry name" value="Periplasmic binding protein-like II"/>
    <property type="match status" value="2"/>
</dbReference>
<dbReference type="GO" id="GO:0042918">
    <property type="term" value="P:alkanesulfonate transmembrane transport"/>
    <property type="evidence" value="ECO:0007669"/>
    <property type="project" value="TreeGrafter"/>
</dbReference>
<dbReference type="InterPro" id="IPR015168">
    <property type="entry name" value="SsuA/THI5"/>
</dbReference>
<evidence type="ECO:0000256" key="1">
    <source>
        <dbReference type="ARBA" id="ARBA00004418"/>
    </source>
</evidence>
<dbReference type="PANTHER" id="PTHR30024:SF47">
    <property type="entry name" value="TAURINE-BINDING PERIPLASMIC PROTEIN"/>
    <property type="match status" value="1"/>
</dbReference>
<evidence type="ECO:0000259" key="4">
    <source>
        <dbReference type="SMART" id="SM00062"/>
    </source>
</evidence>
<evidence type="ECO:0000256" key="2">
    <source>
        <dbReference type="ARBA" id="ARBA00010742"/>
    </source>
</evidence>
<gene>
    <name evidence="5" type="ORF">SAMN02982985_01953</name>
</gene>